<evidence type="ECO:0000313" key="3">
    <source>
        <dbReference type="Proteomes" id="UP001165586"/>
    </source>
</evidence>
<evidence type="ECO:0008006" key="4">
    <source>
        <dbReference type="Google" id="ProtNLM"/>
    </source>
</evidence>
<keyword evidence="1" id="KW-0175">Coiled coil</keyword>
<dbReference type="EMBL" id="JANLCJ010000053">
    <property type="protein sequence ID" value="MCS5736547.1"/>
    <property type="molecule type" value="Genomic_DNA"/>
</dbReference>
<feature type="coiled-coil region" evidence="1">
    <location>
        <begin position="1"/>
        <end position="28"/>
    </location>
</feature>
<keyword evidence="3" id="KW-1185">Reference proteome</keyword>
<name>A0ABT2H9H2_9MICO</name>
<reference evidence="2" key="1">
    <citation type="submission" date="2022-08" db="EMBL/GenBank/DDBJ databases">
        <authorList>
            <person name="Deng Y."/>
            <person name="Han X.-F."/>
            <person name="Zhang Y.-Q."/>
        </authorList>
    </citation>
    <scope>NUCLEOTIDE SEQUENCE</scope>
    <source>
        <strain evidence="2">CPCC 203386</strain>
    </source>
</reference>
<organism evidence="2 3">
    <name type="scientific">Herbiconiux daphne</name>
    <dbReference type="NCBI Taxonomy" id="2970914"/>
    <lineage>
        <taxon>Bacteria</taxon>
        <taxon>Bacillati</taxon>
        <taxon>Actinomycetota</taxon>
        <taxon>Actinomycetes</taxon>
        <taxon>Micrococcales</taxon>
        <taxon>Microbacteriaceae</taxon>
        <taxon>Herbiconiux</taxon>
    </lineage>
</organism>
<sequence length="193" mass="21470">MARAKAERREASRLIKNLRRSIGNVEKKYGTFAQSVKSWKALTDKQGGYITIRGLGDREVGTLLRKLQEIDTYVTKNVNGTKKMIDRQLKLYGEDAKGLTPKQAVARLNSKFRNSNPHELFDEIAKLMKEQGNIIEQMHAGTYDKAMQLASELAEASANLSPDQIEDALIDIAEKLGHATVVESANGTPLDQI</sequence>
<proteinExistence type="predicted"/>
<gene>
    <name evidence="2" type="ORF">N1032_22710</name>
</gene>
<dbReference type="Proteomes" id="UP001165586">
    <property type="component" value="Unassembled WGS sequence"/>
</dbReference>
<dbReference type="RefSeq" id="WP_259542577.1">
    <property type="nucleotide sequence ID" value="NZ_JANLCJ010000053.1"/>
</dbReference>
<accession>A0ABT2H9H2</accession>
<evidence type="ECO:0000256" key="1">
    <source>
        <dbReference type="SAM" id="Coils"/>
    </source>
</evidence>
<comment type="caution">
    <text evidence="2">The sequence shown here is derived from an EMBL/GenBank/DDBJ whole genome shotgun (WGS) entry which is preliminary data.</text>
</comment>
<protein>
    <recommendedName>
        <fullName evidence="4">Integrase</fullName>
    </recommendedName>
</protein>
<evidence type="ECO:0000313" key="2">
    <source>
        <dbReference type="EMBL" id="MCS5736547.1"/>
    </source>
</evidence>